<dbReference type="Proteomes" id="UP000887565">
    <property type="component" value="Unplaced"/>
</dbReference>
<evidence type="ECO:0000313" key="1">
    <source>
        <dbReference type="Proteomes" id="UP000887565"/>
    </source>
</evidence>
<reference evidence="2" key="1">
    <citation type="submission" date="2022-11" db="UniProtKB">
        <authorList>
            <consortium name="WormBaseParasite"/>
        </authorList>
    </citation>
    <scope>IDENTIFICATION</scope>
</reference>
<keyword evidence="1" id="KW-1185">Reference proteome</keyword>
<accession>A0A915HEX3</accession>
<dbReference type="WBParaSite" id="nRc.2.0.1.t00612-RA">
    <property type="protein sequence ID" value="nRc.2.0.1.t00612-RA"/>
    <property type="gene ID" value="nRc.2.0.1.g00612"/>
</dbReference>
<organism evidence="1 2">
    <name type="scientific">Romanomermis culicivorax</name>
    <name type="common">Nematode worm</name>
    <dbReference type="NCBI Taxonomy" id="13658"/>
    <lineage>
        <taxon>Eukaryota</taxon>
        <taxon>Metazoa</taxon>
        <taxon>Ecdysozoa</taxon>
        <taxon>Nematoda</taxon>
        <taxon>Enoplea</taxon>
        <taxon>Dorylaimia</taxon>
        <taxon>Mermithida</taxon>
        <taxon>Mermithoidea</taxon>
        <taxon>Mermithidae</taxon>
        <taxon>Romanomermis</taxon>
    </lineage>
</organism>
<name>A0A915HEX3_ROMCU</name>
<evidence type="ECO:0000313" key="2">
    <source>
        <dbReference type="WBParaSite" id="nRc.2.0.1.t00612-RA"/>
    </source>
</evidence>
<proteinExistence type="predicted"/>
<sequence>MAMYNQSLFHRDPVVVTRYRLWGAGVNADSQFTSDCGFVAREAENIAGGGFLVGQVAVGSGGCYLAIGVGLGVP</sequence>
<protein>
    <submittedName>
        <fullName evidence="2">Uncharacterized protein</fullName>
    </submittedName>
</protein>
<dbReference type="AlphaFoldDB" id="A0A915HEX3"/>